<evidence type="ECO:0000256" key="4">
    <source>
        <dbReference type="HAMAP-Rule" id="MF_01369"/>
    </source>
</evidence>
<dbReference type="GO" id="GO:0019843">
    <property type="term" value="F:rRNA binding"/>
    <property type="evidence" value="ECO:0007669"/>
    <property type="project" value="UniProtKB-UniRule"/>
</dbReference>
<gene>
    <name evidence="4" type="primary">rplW</name>
    <name evidence="5" type="ORF">A2989_00570</name>
</gene>
<evidence type="ECO:0000313" key="5">
    <source>
        <dbReference type="EMBL" id="OGD03310.1"/>
    </source>
</evidence>
<dbReference type="GO" id="GO:1990904">
    <property type="term" value="C:ribonucleoprotein complex"/>
    <property type="evidence" value="ECO:0007669"/>
    <property type="project" value="UniProtKB-KW"/>
</dbReference>
<dbReference type="NCBIfam" id="NF004363">
    <property type="entry name" value="PRK05738.2-4"/>
    <property type="match status" value="1"/>
</dbReference>
<comment type="subunit">
    <text evidence="4">Part of the 50S ribosomal subunit. Contacts protein L29, and trigger factor when it is bound to the ribosome.</text>
</comment>
<dbReference type="Gene3D" id="3.30.70.330">
    <property type="match status" value="1"/>
</dbReference>
<dbReference type="AlphaFoldDB" id="A0A1F4ZAA9"/>
<evidence type="ECO:0000313" key="6">
    <source>
        <dbReference type="Proteomes" id="UP000177080"/>
    </source>
</evidence>
<protein>
    <recommendedName>
        <fullName evidence="4">Large ribosomal subunit protein uL23</fullName>
    </recommendedName>
</protein>
<dbReference type="InterPro" id="IPR012677">
    <property type="entry name" value="Nucleotide-bd_a/b_plait_sf"/>
</dbReference>
<dbReference type="PANTHER" id="PTHR11620">
    <property type="entry name" value="60S RIBOSOMAL PROTEIN L23A"/>
    <property type="match status" value="1"/>
</dbReference>
<dbReference type="Pfam" id="PF00276">
    <property type="entry name" value="Ribosomal_L23"/>
    <property type="match status" value="1"/>
</dbReference>
<evidence type="ECO:0000256" key="2">
    <source>
        <dbReference type="ARBA" id="ARBA00022980"/>
    </source>
</evidence>
<comment type="caution">
    <text evidence="5">The sequence shown here is derived from an EMBL/GenBank/DDBJ whole genome shotgun (WGS) entry which is preliminary data.</text>
</comment>
<sequence length="96" mass="10977">MLIRPIITEKSLREAGLKRYAFRVAKDASKPKIGKAVEKMFGVKVLSVRTMTMPGKAYRTGKKWKLGRREDWKKAVVAIKPDQKIDLFEVGSQKDK</sequence>
<comment type="function">
    <text evidence="4">One of the early assembly proteins it binds 23S rRNA. One of the proteins that surrounds the polypeptide exit tunnel on the outside of the ribosome. Forms the main docking site for trigger factor binding to the ribosome.</text>
</comment>
<dbReference type="GO" id="GO:0003735">
    <property type="term" value="F:structural constituent of ribosome"/>
    <property type="evidence" value="ECO:0007669"/>
    <property type="project" value="InterPro"/>
</dbReference>
<keyword evidence="2 4" id="KW-0689">Ribosomal protein</keyword>
<reference evidence="5 6" key="1">
    <citation type="journal article" date="2016" name="Nat. Commun.">
        <title>Thousands of microbial genomes shed light on interconnected biogeochemical processes in an aquifer system.</title>
        <authorList>
            <person name="Anantharaman K."/>
            <person name="Brown C.T."/>
            <person name="Hug L.A."/>
            <person name="Sharon I."/>
            <person name="Castelle C.J."/>
            <person name="Probst A.J."/>
            <person name="Thomas B.C."/>
            <person name="Singh A."/>
            <person name="Wilkins M.J."/>
            <person name="Karaoz U."/>
            <person name="Brodie E.L."/>
            <person name="Williams K.H."/>
            <person name="Hubbard S.S."/>
            <person name="Banfield J.F."/>
        </authorList>
    </citation>
    <scope>NUCLEOTIDE SEQUENCE [LARGE SCALE GENOMIC DNA]</scope>
</reference>
<dbReference type="HAMAP" id="MF_01369_B">
    <property type="entry name" value="Ribosomal_uL23_B"/>
    <property type="match status" value="1"/>
</dbReference>
<dbReference type="InterPro" id="IPR012678">
    <property type="entry name" value="Ribosomal_uL23/eL15/eS24_sf"/>
</dbReference>
<dbReference type="Proteomes" id="UP000177080">
    <property type="component" value="Unassembled WGS sequence"/>
</dbReference>
<proteinExistence type="inferred from homology"/>
<name>A0A1F4ZAA9_9BACT</name>
<dbReference type="GO" id="GO:0005840">
    <property type="term" value="C:ribosome"/>
    <property type="evidence" value="ECO:0007669"/>
    <property type="project" value="UniProtKB-KW"/>
</dbReference>
<organism evidence="5 6">
    <name type="scientific">Candidatus Amesbacteria bacterium RIFCSPLOWO2_01_FULL_48_25</name>
    <dbReference type="NCBI Taxonomy" id="1797259"/>
    <lineage>
        <taxon>Bacteria</taxon>
        <taxon>Candidatus Amesiibacteriota</taxon>
    </lineage>
</organism>
<dbReference type="GO" id="GO:0006412">
    <property type="term" value="P:translation"/>
    <property type="evidence" value="ECO:0007669"/>
    <property type="project" value="UniProtKB-UniRule"/>
</dbReference>
<keyword evidence="3 4" id="KW-0687">Ribonucleoprotein</keyword>
<dbReference type="SUPFAM" id="SSF54189">
    <property type="entry name" value="Ribosomal proteins S24e, L23 and L15e"/>
    <property type="match status" value="1"/>
</dbReference>
<keyword evidence="4" id="KW-0699">rRNA-binding</keyword>
<evidence type="ECO:0000256" key="1">
    <source>
        <dbReference type="ARBA" id="ARBA00006700"/>
    </source>
</evidence>
<evidence type="ECO:0000256" key="3">
    <source>
        <dbReference type="ARBA" id="ARBA00023274"/>
    </source>
</evidence>
<comment type="similarity">
    <text evidence="1 4">Belongs to the universal ribosomal protein uL23 family.</text>
</comment>
<keyword evidence="4" id="KW-0694">RNA-binding</keyword>
<accession>A0A1F4ZAA9</accession>
<dbReference type="EMBL" id="MEXN01000007">
    <property type="protein sequence ID" value="OGD03310.1"/>
    <property type="molecule type" value="Genomic_DNA"/>
</dbReference>
<dbReference type="STRING" id="1797259.A2989_00570"/>
<dbReference type="InterPro" id="IPR013025">
    <property type="entry name" value="Ribosomal_uL23-like"/>
</dbReference>